<comment type="caution">
    <text evidence="1">The sequence shown here is derived from an EMBL/GenBank/DDBJ whole genome shotgun (WGS) entry which is preliminary data.</text>
</comment>
<dbReference type="Pfam" id="PF25312">
    <property type="entry name" value="Allergen_Asp_f_4"/>
    <property type="match status" value="1"/>
</dbReference>
<reference evidence="1 2" key="1">
    <citation type="journal article" date="2018" name="PLoS Pathog.">
        <title>Evolution of structural diversity of trichothecenes, a family of toxins produced by plant pathogenic and entomopathogenic fungi.</title>
        <authorList>
            <person name="Proctor R.H."/>
            <person name="McCormick S.P."/>
            <person name="Kim H.S."/>
            <person name="Cardoza R.E."/>
            <person name="Stanley A.M."/>
            <person name="Lindo L."/>
            <person name="Kelly A."/>
            <person name="Brown D.W."/>
            <person name="Lee T."/>
            <person name="Vaughan M.M."/>
            <person name="Alexander N.J."/>
            <person name="Busman M."/>
            <person name="Gutierrez S."/>
        </authorList>
    </citation>
    <scope>NUCLEOTIDE SEQUENCE [LARGE SCALE GENOMIC DNA]</scope>
    <source>
        <strain evidence="1 2">IBT 40837</strain>
    </source>
</reference>
<sequence>MIQYPTAPVHTAFMEFCGGNHSVNKRATQDEIAYKGNAGEEASYGCNMMLVGDSLAGLYDHTINLTNALAQDQQCVCWLKIGPDGRINGFFEGNQAFNFNLPARRNRVLAIDVDTQGGCTCGVGGIPMTPLSQFASTWLEFDISNRQNGGWSGADASCLVATVYEMDIPGLQVCGQVDCSCGQVDCSTVHPGGTGQNAYLKGMENEDGVGIAIPAGPVRLKATFGYKG</sequence>
<dbReference type="Proteomes" id="UP000266272">
    <property type="component" value="Unassembled WGS sequence"/>
</dbReference>
<gene>
    <name evidence="1" type="ORF">TARUN_10053</name>
</gene>
<accession>A0A395N8K5</accession>
<dbReference type="OrthoDB" id="118256at2759"/>
<protein>
    <submittedName>
        <fullName evidence="1">Allergen asp f 4</fullName>
    </submittedName>
</protein>
<evidence type="ECO:0000313" key="1">
    <source>
        <dbReference type="EMBL" id="RFU72211.1"/>
    </source>
</evidence>
<dbReference type="AlphaFoldDB" id="A0A395N8K5"/>
<proteinExistence type="predicted"/>
<dbReference type="PANTHER" id="PTHR42039">
    <property type="entry name" value="PUTATIVE (AFU_ORTHOLOGUE AFUA_3G02940)-RELATED"/>
    <property type="match status" value="1"/>
</dbReference>
<organism evidence="1 2">
    <name type="scientific">Trichoderma arundinaceum</name>
    <dbReference type="NCBI Taxonomy" id="490622"/>
    <lineage>
        <taxon>Eukaryota</taxon>
        <taxon>Fungi</taxon>
        <taxon>Dikarya</taxon>
        <taxon>Ascomycota</taxon>
        <taxon>Pezizomycotina</taxon>
        <taxon>Sordariomycetes</taxon>
        <taxon>Hypocreomycetidae</taxon>
        <taxon>Hypocreales</taxon>
        <taxon>Hypocreaceae</taxon>
        <taxon>Trichoderma</taxon>
    </lineage>
</organism>
<dbReference type="GO" id="GO:0019863">
    <property type="term" value="F:IgE binding"/>
    <property type="evidence" value="ECO:0007669"/>
    <property type="project" value="InterPro"/>
</dbReference>
<dbReference type="GO" id="GO:0005576">
    <property type="term" value="C:extracellular region"/>
    <property type="evidence" value="ECO:0007669"/>
    <property type="project" value="InterPro"/>
</dbReference>
<dbReference type="PANTHER" id="PTHR42039:SF1">
    <property type="entry name" value="PUTATIVE (AFU_ORTHOLOGUE AFUA_3G02940)-RELATED"/>
    <property type="match status" value="1"/>
</dbReference>
<dbReference type="InterPro" id="IPR038903">
    <property type="entry name" value="Allergen_Asp_f_4"/>
</dbReference>
<evidence type="ECO:0000313" key="2">
    <source>
        <dbReference type="Proteomes" id="UP000266272"/>
    </source>
</evidence>
<dbReference type="STRING" id="490622.A0A395N8K5"/>
<keyword evidence="2" id="KW-1185">Reference proteome</keyword>
<dbReference type="EMBL" id="PXOA01000921">
    <property type="protein sequence ID" value="RFU72211.1"/>
    <property type="molecule type" value="Genomic_DNA"/>
</dbReference>
<name>A0A395N8K5_TRIAR</name>